<dbReference type="KEGG" id="cep:Cri9333_3797"/>
<sequence length="103" mass="11837">MYTPSSTDDRSGFPAELIRYSSQVESQKAQVRSRDNAAKTKSYDLGYAAILMPLNERDTKALLALFEREDIDQIEAEIDRNLLWLAPAPCWEDNPFDFLSEYL</sequence>
<dbReference type="OrthoDB" id="531332at2"/>
<protein>
    <submittedName>
        <fullName evidence="1">Uncharacterized protein</fullName>
    </submittedName>
</protein>
<keyword evidence="2" id="KW-1185">Reference proteome</keyword>
<gene>
    <name evidence="1" type="ORF">Cri9333_3797</name>
</gene>
<evidence type="ECO:0000313" key="1">
    <source>
        <dbReference type="EMBL" id="AFZ14607.1"/>
    </source>
</evidence>
<reference evidence="1 2" key="1">
    <citation type="submission" date="2012-06" db="EMBL/GenBank/DDBJ databases">
        <title>Finished chromosome of genome of Crinalium epipsammum PCC 9333.</title>
        <authorList>
            <consortium name="US DOE Joint Genome Institute"/>
            <person name="Gugger M."/>
            <person name="Coursin T."/>
            <person name="Rippka R."/>
            <person name="Tandeau De Marsac N."/>
            <person name="Huntemann M."/>
            <person name="Wei C.-L."/>
            <person name="Han J."/>
            <person name="Detter J.C."/>
            <person name="Han C."/>
            <person name="Tapia R."/>
            <person name="Davenport K."/>
            <person name="Daligault H."/>
            <person name="Erkkila T."/>
            <person name="Gu W."/>
            <person name="Munk A.C.C."/>
            <person name="Teshima H."/>
            <person name="Xu Y."/>
            <person name="Chain P."/>
            <person name="Chen A."/>
            <person name="Krypides N."/>
            <person name="Mavromatis K."/>
            <person name="Markowitz V."/>
            <person name="Szeto E."/>
            <person name="Ivanova N."/>
            <person name="Mikhailova N."/>
            <person name="Ovchinnikova G."/>
            <person name="Pagani I."/>
            <person name="Pati A."/>
            <person name="Goodwin L."/>
            <person name="Peters L."/>
            <person name="Pitluck S."/>
            <person name="Woyke T."/>
            <person name="Kerfeld C."/>
        </authorList>
    </citation>
    <scope>NUCLEOTIDE SEQUENCE [LARGE SCALE GENOMIC DNA]</scope>
    <source>
        <strain evidence="1 2">PCC 9333</strain>
    </source>
</reference>
<dbReference type="HOGENOM" id="CLU_2259061_0_0_3"/>
<accession>K9W4E0</accession>
<proteinExistence type="predicted"/>
<dbReference type="EMBL" id="CP003620">
    <property type="protein sequence ID" value="AFZ14607.1"/>
    <property type="molecule type" value="Genomic_DNA"/>
</dbReference>
<dbReference type="AlphaFoldDB" id="K9W4E0"/>
<dbReference type="Proteomes" id="UP000010472">
    <property type="component" value="Chromosome"/>
</dbReference>
<name>K9W4E0_9CYAN</name>
<dbReference type="RefSeq" id="WP_015204707.1">
    <property type="nucleotide sequence ID" value="NC_019753.1"/>
</dbReference>
<evidence type="ECO:0000313" key="2">
    <source>
        <dbReference type="Proteomes" id="UP000010472"/>
    </source>
</evidence>
<organism evidence="1 2">
    <name type="scientific">Crinalium epipsammum PCC 9333</name>
    <dbReference type="NCBI Taxonomy" id="1173022"/>
    <lineage>
        <taxon>Bacteria</taxon>
        <taxon>Bacillati</taxon>
        <taxon>Cyanobacteriota</taxon>
        <taxon>Cyanophyceae</taxon>
        <taxon>Gomontiellales</taxon>
        <taxon>Gomontiellaceae</taxon>
        <taxon>Crinalium</taxon>
    </lineage>
</organism>